<feature type="region of interest" description="Disordered" evidence="1">
    <location>
        <begin position="157"/>
        <end position="201"/>
    </location>
</feature>
<feature type="region of interest" description="Disordered" evidence="1">
    <location>
        <begin position="64"/>
        <end position="83"/>
    </location>
</feature>
<accession>A0A915E3C6</accession>
<dbReference type="Proteomes" id="UP000887574">
    <property type="component" value="Unplaced"/>
</dbReference>
<evidence type="ECO:0000313" key="2">
    <source>
        <dbReference type="Proteomes" id="UP000887574"/>
    </source>
</evidence>
<keyword evidence="2" id="KW-1185">Reference proteome</keyword>
<name>A0A915E3C6_9BILA</name>
<sequence length="201" mass="21508">MTHSGPHNCIPLPTNCKSSLQSHPTSTPHSMTSKHLRIRQRIPLTNPRMAPSPQVMPEQIQKPVMCGRGSSSSSNSICSGSTSTTYKTTLGSTEYGSVGSGNSSSTPSSNGCQQFPIFTPVNIGHNQKDRMNTGVKSSSNDSYQQHHQMLLGVSHGECGKREASPYDVPPGASRDSDSKRGESSTTYRLVTPMVDNKGVSV</sequence>
<organism evidence="2 3">
    <name type="scientific">Ditylenchus dipsaci</name>
    <dbReference type="NCBI Taxonomy" id="166011"/>
    <lineage>
        <taxon>Eukaryota</taxon>
        <taxon>Metazoa</taxon>
        <taxon>Ecdysozoa</taxon>
        <taxon>Nematoda</taxon>
        <taxon>Chromadorea</taxon>
        <taxon>Rhabditida</taxon>
        <taxon>Tylenchina</taxon>
        <taxon>Tylenchomorpha</taxon>
        <taxon>Sphaerularioidea</taxon>
        <taxon>Anguinidae</taxon>
        <taxon>Anguininae</taxon>
        <taxon>Ditylenchus</taxon>
    </lineage>
</organism>
<feature type="compositionally biased region" description="Low complexity" evidence="1">
    <location>
        <begin position="67"/>
        <end position="83"/>
    </location>
</feature>
<proteinExistence type="predicted"/>
<reference evidence="3" key="1">
    <citation type="submission" date="2022-11" db="UniProtKB">
        <authorList>
            <consortium name="WormBaseParasite"/>
        </authorList>
    </citation>
    <scope>IDENTIFICATION</scope>
</reference>
<feature type="compositionally biased region" description="Low complexity" evidence="1">
    <location>
        <begin position="22"/>
        <end position="31"/>
    </location>
</feature>
<evidence type="ECO:0000256" key="1">
    <source>
        <dbReference type="SAM" id="MobiDB-lite"/>
    </source>
</evidence>
<dbReference type="AlphaFoldDB" id="A0A915E3C6"/>
<feature type="region of interest" description="Disordered" evidence="1">
    <location>
        <begin position="1"/>
        <end position="35"/>
    </location>
</feature>
<evidence type="ECO:0000313" key="3">
    <source>
        <dbReference type="WBParaSite" id="jg25756"/>
    </source>
</evidence>
<dbReference type="WBParaSite" id="jg25756">
    <property type="protein sequence ID" value="jg25756"/>
    <property type="gene ID" value="jg25756"/>
</dbReference>
<protein>
    <submittedName>
        <fullName evidence="3">Uncharacterized protein</fullName>
    </submittedName>
</protein>